<protein>
    <submittedName>
        <fullName evidence="2">Uncharacterized protein</fullName>
    </submittedName>
</protein>
<feature type="transmembrane region" description="Helical" evidence="1">
    <location>
        <begin position="51"/>
        <end position="77"/>
    </location>
</feature>
<dbReference type="OrthoDB" id="2943819at2"/>
<keyword evidence="3" id="KW-1185">Reference proteome</keyword>
<keyword evidence="1" id="KW-0812">Transmembrane</keyword>
<dbReference type="Proteomes" id="UP000054874">
    <property type="component" value="Unassembled WGS sequence"/>
</dbReference>
<evidence type="ECO:0000313" key="3">
    <source>
        <dbReference type="Proteomes" id="UP000054874"/>
    </source>
</evidence>
<keyword evidence="1" id="KW-1133">Transmembrane helix</keyword>
<evidence type="ECO:0000256" key="1">
    <source>
        <dbReference type="SAM" id="Phobius"/>
    </source>
</evidence>
<dbReference type="AlphaFoldDB" id="A0A0V8QED7"/>
<keyword evidence="1" id="KW-0472">Membrane</keyword>
<accession>A0A0V8QED7</accession>
<name>A0A0V8QED7_9FIRM</name>
<evidence type="ECO:0000313" key="2">
    <source>
        <dbReference type="EMBL" id="KSV58949.1"/>
    </source>
</evidence>
<gene>
    <name evidence="2" type="ORF">ASU35_10850</name>
</gene>
<feature type="transmembrane region" description="Helical" evidence="1">
    <location>
        <begin position="13"/>
        <end position="39"/>
    </location>
</feature>
<organism evidence="2 3">
    <name type="scientific">Acetivibrio ethanolgignens</name>
    <dbReference type="NCBI Taxonomy" id="290052"/>
    <lineage>
        <taxon>Bacteria</taxon>
        <taxon>Bacillati</taxon>
        <taxon>Bacillota</taxon>
        <taxon>Clostridia</taxon>
        <taxon>Eubacteriales</taxon>
        <taxon>Oscillospiraceae</taxon>
        <taxon>Acetivibrio</taxon>
    </lineage>
</organism>
<proteinExistence type="predicted"/>
<comment type="caution">
    <text evidence="2">The sequence shown here is derived from an EMBL/GenBank/DDBJ whole genome shotgun (WGS) entry which is preliminary data.</text>
</comment>
<reference evidence="2 3" key="1">
    <citation type="submission" date="2015-11" db="EMBL/GenBank/DDBJ databases">
        <title>Butyribacter intestini gen. nov., sp. nov., a butyric acid-producing bacterium of the family Lachnospiraceae isolated from the human faeces.</title>
        <authorList>
            <person name="Zou Y."/>
            <person name="Xue W."/>
            <person name="Luo G."/>
            <person name="Lv M."/>
        </authorList>
    </citation>
    <scope>NUCLEOTIDE SEQUENCE [LARGE SCALE GENOMIC DNA]</scope>
    <source>
        <strain evidence="2 3">ACET-33324</strain>
    </source>
</reference>
<sequence length="78" mass="8602">MTPEEAPMTMAEWLITLIVGLIPFIGIIMLFVWAFGSTGNVNRRNYCRAQLIIMAVGMGLAVLFWGAIATFVASSIMY</sequence>
<dbReference type="EMBL" id="LNAM01000156">
    <property type="protein sequence ID" value="KSV58949.1"/>
    <property type="molecule type" value="Genomic_DNA"/>
</dbReference>
<dbReference type="STRING" id="290052.ASU35_10850"/>